<dbReference type="FunCoup" id="A0A2U3N3X3">
    <property type="interactions" value="243"/>
</dbReference>
<feature type="chain" id="PRO_5015656055" evidence="1">
    <location>
        <begin position="31"/>
        <end position="303"/>
    </location>
</feature>
<feature type="domain" description="Nucleoside phosphorylase" evidence="2">
    <location>
        <begin position="52"/>
        <end position="279"/>
    </location>
</feature>
<dbReference type="AlphaFoldDB" id="A0A2U3N3X3"/>
<dbReference type="EC" id="3.2.2.9" evidence="3"/>
<dbReference type="InParanoid" id="A0A2U3N3X3"/>
<evidence type="ECO:0000313" key="4">
    <source>
        <dbReference type="Proteomes" id="UP000245974"/>
    </source>
</evidence>
<feature type="signal peptide" evidence="1">
    <location>
        <begin position="1"/>
        <end position="30"/>
    </location>
</feature>
<gene>
    <name evidence="3" type="primary">mtnN_1</name>
    <name evidence="3" type="ORF">KPC_3483</name>
</gene>
<dbReference type="PROSITE" id="PS51257">
    <property type="entry name" value="PROKAR_LIPOPROTEIN"/>
    <property type="match status" value="1"/>
</dbReference>
<dbReference type="GO" id="GO:0008782">
    <property type="term" value="F:adenosylhomocysteine nucleosidase activity"/>
    <property type="evidence" value="ECO:0007669"/>
    <property type="project" value="UniProtKB-EC"/>
</dbReference>
<organism evidence="3 4">
    <name type="scientific">Acinetobacter stercoris</name>
    <dbReference type="NCBI Taxonomy" id="2126983"/>
    <lineage>
        <taxon>Bacteria</taxon>
        <taxon>Pseudomonadati</taxon>
        <taxon>Pseudomonadota</taxon>
        <taxon>Gammaproteobacteria</taxon>
        <taxon>Moraxellales</taxon>
        <taxon>Moraxellaceae</taxon>
        <taxon>Acinetobacter</taxon>
    </lineage>
</organism>
<dbReference type="Proteomes" id="UP000245974">
    <property type="component" value="Unassembled WGS sequence"/>
</dbReference>
<dbReference type="PANTHER" id="PTHR46832:SF1">
    <property type="entry name" value="5'-METHYLTHIOADENOSINE_S-ADENOSYLHOMOCYSTEINE NUCLEOSIDASE"/>
    <property type="match status" value="1"/>
</dbReference>
<accession>A0A2U3N3X3</accession>
<dbReference type="GO" id="GO:0009116">
    <property type="term" value="P:nucleoside metabolic process"/>
    <property type="evidence" value="ECO:0007669"/>
    <property type="project" value="InterPro"/>
</dbReference>
<evidence type="ECO:0000313" key="3">
    <source>
        <dbReference type="EMBL" id="SPL72305.1"/>
    </source>
</evidence>
<keyword evidence="3" id="KW-0378">Hydrolase</keyword>
<dbReference type="CDD" id="cd09008">
    <property type="entry name" value="MTAN"/>
    <property type="match status" value="1"/>
</dbReference>
<dbReference type="EMBL" id="OOGT01000256">
    <property type="protein sequence ID" value="SPL72305.1"/>
    <property type="molecule type" value="Genomic_DNA"/>
</dbReference>
<protein>
    <submittedName>
        <fullName evidence="3">5'-methylthioadenosine/S-adenosylhomocysteine nucleosidase</fullName>
        <ecNumber evidence="3">3.2.2.9</ecNumber>
    </submittedName>
</protein>
<keyword evidence="4" id="KW-1185">Reference proteome</keyword>
<evidence type="ECO:0000256" key="1">
    <source>
        <dbReference type="SAM" id="SignalP"/>
    </source>
</evidence>
<dbReference type="Gene3D" id="3.40.50.1580">
    <property type="entry name" value="Nucleoside phosphorylase domain"/>
    <property type="match status" value="1"/>
</dbReference>
<dbReference type="GO" id="GO:0008930">
    <property type="term" value="F:methylthioadenosine nucleosidase activity"/>
    <property type="evidence" value="ECO:0007669"/>
    <property type="project" value="TreeGrafter"/>
</dbReference>
<sequence>MFSNFKITDTFMRFKKILLILIISSITVFSACNEHDSSKTQTAQEASKSLQPIIIQGALPIESERMAAKLDNVNVETIGGWKFWKGTYQGYPVVISKTRMGMSNSAAATALAIERYKPIAIINQGTAGGHDPALKVYDIVLGRYSTNIGAFKTPKKALGQGSNTLDWNEAFDVLPDDESDPEPIAIRKFQGNEQLIKAAFIAKQHYTKGNVVEGTIGSTDVWNNELDRIAFFRTHYQTSVEEMEAASVAQIAYQFNVPFLGIRILSNNLTNGGDYDAGTGEACQDFVLNVASEYMKAQLAAKK</sequence>
<dbReference type="SUPFAM" id="SSF53167">
    <property type="entry name" value="Purine and uridine phosphorylases"/>
    <property type="match status" value="1"/>
</dbReference>
<dbReference type="InterPro" id="IPR035994">
    <property type="entry name" value="Nucleoside_phosphorylase_sf"/>
</dbReference>
<keyword evidence="1" id="KW-0732">Signal</keyword>
<keyword evidence="3" id="KW-0326">Glycosidase</keyword>
<dbReference type="GO" id="GO:0005829">
    <property type="term" value="C:cytosol"/>
    <property type="evidence" value="ECO:0007669"/>
    <property type="project" value="TreeGrafter"/>
</dbReference>
<evidence type="ECO:0000259" key="2">
    <source>
        <dbReference type="Pfam" id="PF01048"/>
    </source>
</evidence>
<dbReference type="GO" id="GO:0019284">
    <property type="term" value="P:L-methionine salvage from S-adenosylmethionine"/>
    <property type="evidence" value="ECO:0007669"/>
    <property type="project" value="TreeGrafter"/>
</dbReference>
<reference evidence="4" key="1">
    <citation type="submission" date="2018-03" db="EMBL/GenBank/DDBJ databases">
        <authorList>
            <person name="Blom J."/>
        </authorList>
    </citation>
    <scope>NUCLEOTIDE SEQUENCE [LARGE SCALE GENOMIC DNA]</scope>
    <source>
        <strain evidence="4">KPC-SM-21</strain>
    </source>
</reference>
<dbReference type="Pfam" id="PF01048">
    <property type="entry name" value="PNP_UDP_1"/>
    <property type="match status" value="1"/>
</dbReference>
<name>A0A2U3N3X3_9GAMM</name>
<proteinExistence type="predicted"/>
<dbReference type="PANTHER" id="PTHR46832">
    <property type="entry name" value="5'-METHYLTHIOADENOSINE/S-ADENOSYLHOMOCYSTEINE NUCLEOSIDASE"/>
    <property type="match status" value="1"/>
</dbReference>
<dbReference type="InterPro" id="IPR000845">
    <property type="entry name" value="Nucleoside_phosphorylase_d"/>
</dbReference>